<name>A0A1Q8EIH8_9PSED</name>
<evidence type="ECO:0000256" key="13">
    <source>
        <dbReference type="RuleBase" id="RU004447"/>
    </source>
</evidence>
<proteinExistence type="inferred from homology"/>
<evidence type="ECO:0000256" key="12">
    <source>
        <dbReference type="ARBA" id="ARBA00030977"/>
    </source>
</evidence>
<feature type="domain" description="Coenzyme PQQ synthesis protein F-like C-terminal lobe" evidence="17">
    <location>
        <begin position="665"/>
        <end position="764"/>
    </location>
</feature>
<dbReference type="Pfam" id="PF22456">
    <property type="entry name" value="PqqF-like_C_4"/>
    <property type="match status" value="1"/>
</dbReference>
<dbReference type="PANTHER" id="PTHR43690">
    <property type="entry name" value="NARDILYSIN"/>
    <property type="match status" value="1"/>
</dbReference>
<evidence type="ECO:0000256" key="7">
    <source>
        <dbReference type="ARBA" id="ARBA00022801"/>
    </source>
</evidence>
<organism evidence="18 19">
    <name type="scientific">Pseudomonas chlororaphis</name>
    <dbReference type="NCBI Taxonomy" id="587753"/>
    <lineage>
        <taxon>Bacteria</taxon>
        <taxon>Pseudomonadati</taxon>
        <taxon>Pseudomonadota</taxon>
        <taxon>Gammaproteobacteria</taxon>
        <taxon>Pseudomonadales</taxon>
        <taxon>Pseudomonadaceae</taxon>
        <taxon>Pseudomonas</taxon>
    </lineage>
</organism>
<dbReference type="GO" id="GO:0004222">
    <property type="term" value="F:metalloendopeptidase activity"/>
    <property type="evidence" value="ECO:0007669"/>
    <property type="project" value="InterPro"/>
</dbReference>
<dbReference type="Proteomes" id="UP000185578">
    <property type="component" value="Unassembled WGS sequence"/>
</dbReference>
<comment type="similarity">
    <text evidence="3 13">Belongs to the peptidase M16 family.</text>
</comment>
<feature type="domain" description="Peptidase M16 C-terminal" evidence="15">
    <location>
        <begin position="180"/>
        <end position="333"/>
    </location>
</feature>
<dbReference type="PROSITE" id="PS00143">
    <property type="entry name" value="INSULINASE"/>
    <property type="match status" value="1"/>
</dbReference>
<dbReference type="RefSeq" id="WP_075122099.1">
    <property type="nucleotide sequence ID" value="NZ_MSCT01000021.1"/>
</dbReference>
<comment type="caution">
    <text evidence="18">The sequence shown here is derived from an EMBL/GenBank/DDBJ whole genome shotgun (WGS) entry which is preliminary data.</text>
</comment>
<dbReference type="Pfam" id="PF00675">
    <property type="entry name" value="Peptidase_M16"/>
    <property type="match status" value="1"/>
</dbReference>
<evidence type="ECO:0000256" key="10">
    <source>
        <dbReference type="ARBA" id="ARBA00023049"/>
    </source>
</evidence>
<protein>
    <recommendedName>
        <fullName evidence="4">Coenzyme PQQ synthesis protein F</fullName>
    </recommendedName>
    <alternativeName>
        <fullName evidence="12">Pyrroloquinoline quinone biosynthesis protein F</fullName>
    </alternativeName>
</protein>
<evidence type="ECO:0000259" key="16">
    <source>
        <dbReference type="Pfam" id="PF22455"/>
    </source>
</evidence>
<evidence type="ECO:0000259" key="14">
    <source>
        <dbReference type="Pfam" id="PF00675"/>
    </source>
</evidence>
<dbReference type="Pfam" id="PF22455">
    <property type="entry name" value="PqqF_C_3"/>
    <property type="match status" value="1"/>
</dbReference>
<evidence type="ECO:0000259" key="17">
    <source>
        <dbReference type="Pfam" id="PF22456"/>
    </source>
</evidence>
<dbReference type="GO" id="GO:0006508">
    <property type="term" value="P:proteolysis"/>
    <property type="evidence" value="ECO:0007669"/>
    <property type="project" value="UniProtKB-KW"/>
</dbReference>
<evidence type="ECO:0000313" key="18">
    <source>
        <dbReference type="EMBL" id="OLF51579.1"/>
    </source>
</evidence>
<dbReference type="InterPro" id="IPR011249">
    <property type="entry name" value="Metalloenz_LuxS/M16"/>
</dbReference>
<dbReference type="InterPro" id="IPR054733">
    <property type="entry name" value="PqqF_C_3"/>
</dbReference>
<gene>
    <name evidence="18" type="ORF">BTN82_27095</name>
</gene>
<evidence type="ECO:0000256" key="2">
    <source>
        <dbReference type="ARBA" id="ARBA00004886"/>
    </source>
</evidence>
<evidence type="ECO:0000256" key="1">
    <source>
        <dbReference type="ARBA" id="ARBA00001947"/>
    </source>
</evidence>
<keyword evidence="7" id="KW-0378">Hydrolase</keyword>
<keyword evidence="6" id="KW-0479">Metal-binding</keyword>
<dbReference type="Pfam" id="PF05193">
    <property type="entry name" value="Peptidase_M16_C"/>
    <property type="match status" value="1"/>
</dbReference>
<dbReference type="InterPro" id="IPR007863">
    <property type="entry name" value="Peptidase_M16_C"/>
</dbReference>
<evidence type="ECO:0000256" key="5">
    <source>
        <dbReference type="ARBA" id="ARBA00022670"/>
    </source>
</evidence>
<evidence type="ECO:0000256" key="11">
    <source>
        <dbReference type="ARBA" id="ARBA00024932"/>
    </source>
</evidence>
<dbReference type="PANTHER" id="PTHR43690:SF18">
    <property type="entry name" value="INSULIN-DEGRADING ENZYME-RELATED"/>
    <property type="match status" value="1"/>
</dbReference>
<dbReference type="Gene3D" id="3.30.830.10">
    <property type="entry name" value="Metalloenzyme, LuxS/M16 peptidase-like"/>
    <property type="match status" value="3"/>
</dbReference>
<dbReference type="InterPro" id="IPR054734">
    <property type="entry name" value="PqqF-like_C_4"/>
</dbReference>
<evidence type="ECO:0000313" key="19">
    <source>
        <dbReference type="Proteomes" id="UP000185578"/>
    </source>
</evidence>
<dbReference type="InterPro" id="IPR011844">
    <property type="entry name" value="PQQ_synth_PqqF"/>
</dbReference>
<dbReference type="EMBL" id="MSCT01000021">
    <property type="protein sequence ID" value="OLF51579.1"/>
    <property type="molecule type" value="Genomic_DNA"/>
</dbReference>
<dbReference type="NCBIfam" id="TIGR02110">
    <property type="entry name" value="PQQ_syn_pqqF"/>
    <property type="match status" value="1"/>
</dbReference>
<comment type="function">
    <text evidence="11">Required for coenzyme pyrroloquinoline quinone (PQQ) biosynthesis. It is thought that this protein is a protease that cleaves peptides bond in a small peptide (gene pqqA), providing the glutamate and tyrosine residues which are necessary for the synthesis of PQQ.</text>
</comment>
<evidence type="ECO:0000256" key="6">
    <source>
        <dbReference type="ARBA" id="ARBA00022723"/>
    </source>
</evidence>
<evidence type="ECO:0000256" key="8">
    <source>
        <dbReference type="ARBA" id="ARBA00022833"/>
    </source>
</evidence>
<feature type="domain" description="Coenzyme PQQ synthesis protein F C-terminal lobe" evidence="16">
    <location>
        <begin position="464"/>
        <end position="597"/>
    </location>
</feature>
<dbReference type="InterPro" id="IPR050626">
    <property type="entry name" value="Peptidase_M16"/>
</dbReference>
<keyword evidence="5" id="KW-0645">Protease</keyword>
<dbReference type="GO" id="GO:0008270">
    <property type="term" value="F:zinc ion binding"/>
    <property type="evidence" value="ECO:0007669"/>
    <property type="project" value="InterPro"/>
</dbReference>
<evidence type="ECO:0000259" key="15">
    <source>
        <dbReference type="Pfam" id="PF05193"/>
    </source>
</evidence>
<sequence>MPALNHLLPLRETLANGLRISLHHDPRLKRCAAALRVSAGSHDVPLAWPGLAHFLEHLLFLGTERFPAPQGLMAYVQRHGGQVNASTGERHTDFFFELAPVDFAAGLERLADMLAHPRMSQDDQLREREVLHAEFIAWSRDTTAQQQFALLGGVAAEHPLRAFHAGNRYSLNVPRPAFQQALKAFHVAYYQSGQMTLSLAGPQPLDELQTLAQGFSAALHAAKAQPQGTPTPLLASPQRHYQHLHGRRLNLLFACEQLPGAAREAMDFLCTWAASGKPGGLLAALEESGLVEGLKASPLYQFAGQALLHIQFDLSPRGAEQLEQVRELLFDWLGFFSRQDDWPALREEYALLQRRKRQVAGALELARLNNEQLEPQLSEQGVIALKALLSQLCPPPAKASGVDWQLPAPNPFLRSSAPAARAGLIRGQTSAHRGLRTFAQDRLRQRRESSGMTFSPAIAEDAGEAALYLRWQLPGGLSQDLRSRLQNHLRNLRDDGLQAGVELSLGVAGNQCLLTLKGHPEPIPAMLQQALLELGKPGAKFWLAPQPGVAAPLMPIRQLLQELPERCLGQSALLETQPTDEHSWQTLWSNARWDGLALGLGQAQSAIGAALSKAPGTADSQLSAPASIAVQQHWHEIATGAGEQALLLFCPALDATLAQEACWRLLGQLGQTPFYQRLRVELQLGYAVFSGVRQVNGQTGLLFGVQSPSASLSEILEHIRAFLARLPEWLGALDDASLDALKCNLAAQFVAPALPVAQLAELLWHARLAGHPSDYLEQLQQEIMATSRQQLLLATTHLQQAQGGWRCLANGAGPGQPWRATK</sequence>
<dbReference type="InterPro" id="IPR011765">
    <property type="entry name" value="Pept_M16_N"/>
</dbReference>
<keyword evidence="10" id="KW-0482">Metalloprotease</keyword>
<dbReference type="GO" id="GO:0005737">
    <property type="term" value="C:cytoplasm"/>
    <property type="evidence" value="ECO:0007669"/>
    <property type="project" value="UniProtKB-ARBA"/>
</dbReference>
<dbReference type="OrthoDB" id="9811314at2"/>
<dbReference type="UniPathway" id="UPA00539"/>
<evidence type="ECO:0000256" key="4">
    <source>
        <dbReference type="ARBA" id="ARBA00015088"/>
    </source>
</evidence>
<evidence type="ECO:0000256" key="3">
    <source>
        <dbReference type="ARBA" id="ARBA00007261"/>
    </source>
</evidence>
<reference evidence="18 19" key="1">
    <citation type="submission" date="2016-12" db="EMBL/GenBank/DDBJ databases">
        <authorList>
            <person name="Song W.-J."/>
            <person name="Kurnit D.M."/>
        </authorList>
    </citation>
    <scope>NUCLEOTIDE SEQUENCE [LARGE SCALE GENOMIC DNA]</scope>
    <source>
        <strain evidence="18 19">PCL1601</strain>
    </source>
</reference>
<keyword evidence="9" id="KW-0884">PQQ biosynthesis</keyword>
<accession>A0A1Q8EIH8</accession>
<dbReference type="GO" id="GO:0018189">
    <property type="term" value="P:pyrroloquinoline quinone biosynthetic process"/>
    <property type="evidence" value="ECO:0007669"/>
    <property type="project" value="UniProtKB-UniPathway"/>
</dbReference>
<evidence type="ECO:0000256" key="9">
    <source>
        <dbReference type="ARBA" id="ARBA00022905"/>
    </source>
</evidence>
<dbReference type="AlphaFoldDB" id="A0A1Q8EIH8"/>
<dbReference type="InterPro" id="IPR001431">
    <property type="entry name" value="Pept_M16_Zn_BS"/>
</dbReference>
<comment type="cofactor">
    <cofactor evidence="1">
        <name>Zn(2+)</name>
        <dbReference type="ChEBI" id="CHEBI:29105"/>
    </cofactor>
</comment>
<keyword evidence="8" id="KW-0862">Zinc</keyword>
<feature type="domain" description="Peptidase M16 N-terminal" evidence="14">
    <location>
        <begin position="20"/>
        <end position="135"/>
    </location>
</feature>
<comment type="pathway">
    <text evidence="2">Cofactor biosynthesis; pyrroloquinoline quinone biosynthesis.</text>
</comment>
<dbReference type="SUPFAM" id="SSF63411">
    <property type="entry name" value="LuxS/MPP-like metallohydrolase"/>
    <property type="match status" value="3"/>
</dbReference>